<gene>
    <name evidence="2" type="ORF">CFC21_052280</name>
</gene>
<organism evidence="2">
    <name type="scientific">Triticum aestivum</name>
    <name type="common">Wheat</name>
    <dbReference type="NCBI Taxonomy" id="4565"/>
    <lineage>
        <taxon>Eukaryota</taxon>
        <taxon>Viridiplantae</taxon>
        <taxon>Streptophyta</taxon>
        <taxon>Embryophyta</taxon>
        <taxon>Tracheophyta</taxon>
        <taxon>Spermatophyta</taxon>
        <taxon>Magnoliopsida</taxon>
        <taxon>Liliopsida</taxon>
        <taxon>Poales</taxon>
        <taxon>Poaceae</taxon>
        <taxon>BOP clade</taxon>
        <taxon>Pooideae</taxon>
        <taxon>Triticodae</taxon>
        <taxon>Triticeae</taxon>
        <taxon>Triticinae</taxon>
        <taxon>Triticum</taxon>
    </lineage>
</organism>
<name>A0A9R1K6J3_WHEAT</name>
<sequence length="91" mass="10056">WRQEGDDAGDRCWSSGELRQHRRRRERAARGSCWALEVAQARRSHRTRCRSPGGSAGARGSSREHRWSRTAKQRRPTRGLGVGSTSGGGGA</sequence>
<protein>
    <submittedName>
        <fullName evidence="2">Uncharacterized protein</fullName>
    </submittedName>
</protein>
<feature type="compositionally biased region" description="Basic and acidic residues" evidence="1">
    <location>
        <begin position="1"/>
        <end position="10"/>
    </location>
</feature>
<dbReference type="AlphaFoldDB" id="A0A9R1K6J3"/>
<feature type="compositionally biased region" description="Basic residues" evidence="1">
    <location>
        <begin position="68"/>
        <end position="77"/>
    </location>
</feature>
<proteinExistence type="predicted"/>
<feature type="region of interest" description="Disordered" evidence="1">
    <location>
        <begin position="1"/>
        <end position="91"/>
    </location>
</feature>
<evidence type="ECO:0000313" key="2">
    <source>
        <dbReference type="EMBL" id="KAF7042776.1"/>
    </source>
</evidence>
<accession>A0A9R1K6J3</accession>
<feature type="non-terminal residue" evidence="2">
    <location>
        <position position="1"/>
    </location>
</feature>
<feature type="compositionally biased region" description="Gly residues" evidence="1">
    <location>
        <begin position="80"/>
        <end position="91"/>
    </location>
</feature>
<comment type="caution">
    <text evidence="2">The sequence shown here is derived from an EMBL/GenBank/DDBJ whole genome shotgun (WGS) entry which is preliminary data.</text>
</comment>
<reference evidence="2" key="2">
    <citation type="submission" date="2020-03" db="EMBL/GenBank/DDBJ databases">
        <title>The second near-complete assembly of the hexaploid bread wheat (Triticum aestivum) genome.</title>
        <authorList>
            <person name="Zimin A.V."/>
            <person name="Puiu D."/>
            <person name="Shumante A."/>
            <person name="Alonge M."/>
            <person name="Salzberg S.L."/>
        </authorList>
    </citation>
    <scope>NUCLEOTIDE SEQUENCE</scope>
    <source>
        <tissue evidence="2">Leaf</tissue>
    </source>
</reference>
<dbReference type="EMBL" id="CM022220">
    <property type="protein sequence ID" value="KAF7042776.1"/>
    <property type="molecule type" value="Genomic_DNA"/>
</dbReference>
<feature type="non-terminal residue" evidence="2">
    <location>
        <position position="91"/>
    </location>
</feature>
<evidence type="ECO:0000256" key="1">
    <source>
        <dbReference type="SAM" id="MobiDB-lite"/>
    </source>
</evidence>
<reference evidence="2" key="1">
    <citation type="journal article" date="2017" name="Gigascience">
        <title>The first near-complete assembly of the hexaploid bread wheat genome, Triticum aestivum.</title>
        <authorList>
            <person name="Zimin A.V."/>
            <person name="Puiu D."/>
            <person name="Hall R."/>
            <person name="Kingan S."/>
            <person name="Clavijo B.J."/>
            <person name="Salzberg S.L."/>
        </authorList>
    </citation>
    <scope>NUCLEOTIDE SEQUENCE</scope>
    <source>
        <tissue evidence="2">Leaf</tissue>
    </source>
</reference>
<dbReference type="Proteomes" id="UP000815260">
    <property type="component" value="Chromosome 4A"/>
</dbReference>